<gene>
    <name evidence="1" type="ORF">HZH68_010793</name>
</gene>
<reference evidence="1" key="1">
    <citation type="journal article" date="2020" name="G3 (Bethesda)">
        <title>High-Quality Assemblies for Three Invasive Social Wasps from the &lt;i&gt;Vespula&lt;/i&gt; Genus.</title>
        <authorList>
            <person name="Harrop T.W.R."/>
            <person name="Guhlin J."/>
            <person name="McLaughlin G.M."/>
            <person name="Permina E."/>
            <person name="Stockwell P."/>
            <person name="Gilligan J."/>
            <person name="Le Lec M.F."/>
            <person name="Gruber M.A.M."/>
            <person name="Quinn O."/>
            <person name="Lovegrove M."/>
            <person name="Duncan E.J."/>
            <person name="Remnant E.J."/>
            <person name="Van Eeckhoven J."/>
            <person name="Graham B."/>
            <person name="Knapp R.A."/>
            <person name="Langford K.W."/>
            <person name="Kronenberg Z."/>
            <person name="Press M.O."/>
            <person name="Eacker S.M."/>
            <person name="Wilson-Rankin E.E."/>
            <person name="Purcell J."/>
            <person name="Lester P.J."/>
            <person name="Dearden P.K."/>
        </authorList>
    </citation>
    <scope>NUCLEOTIDE SEQUENCE</scope>
    <source>
        <strain evidence="1">Linc-1</strain>
    </source>
</reference>
<dbReference type="AlphaFoldDB" id="A0A834JW10"/>
<evidence type="ECO:0000313" key="2">
    <source>
        <dbReference type="Proteomes" id="UP000617340"/>
    </source>
</evidence>
<sequence length="70" mass="7833">MRRMVKEEIEPCFVRGSPLQAILGYLGADTSSLQGKRFDRFECSKNEQQVTGPGSPAFARKQSAELNITR</sequence>
<protein>
    <submittedName>
        <fullName evidence="1">Uncharacterized protein</fullName>
    </submittedName>
</protein>
<organism evidence="1 2">
    <name type="scientific">Vespula germanica</name>
    <name type="common">German yellow jacket</name>
    <name type="synonym">Paravespula germanica</name>
    <dbReference type="NCBI Taxonomy" id="30212"/>
    <lineage>
        <taxon>Eukaryota</taxon>
        <taxon>Metazoa</taxon>
        <taxon>Ecdysozoa</taxon>
        <taxon>Arthropoda</taxon>
        <taxon>Hexapoda</taxon>
        <taxon>Insecta</taxon>
        <taxon>Pterygota</taxon>
        <taxon>Neoptera</taxon>
        <taxon>Endopterygota</taxon>
        <taxon>Hymenoptera</taxon>
        <taxon>Apocrita</taxon>
        <taxon>Aculeata</taxon>
        <taxon>Vespoidea</taxon>
        <taxon>Vespidae</taxon>
        <taxon>Vespinae</taxon>
        <taxon>Vespula</taxon>
    </lineage>
</organism>
<proteinExistence type="predicted"/>
<dbReference type="Proteomes" id="UP000617340">
    <property type="component" value="Unassembled WGS sequence"/>
</dbReference>
<comment type="caution">
    <text evidence="1">The sequence shown here is derived from an EMBL/GenBank/DDBJ whole genome shotgun (WGS) entry which is preliminary data.</text>
</comment>
<accession>A0A834JW10</accession>
<keyword evidence="2" id="KW-1185">Reference proteome</keyword>
<evidence type="ECO:0000313" key="1">
    <source>
        <dbReference type="EMBL" id="KAF7393974.1"/>
    </source>
</evidence>
<name>A0A834JW10_VESGE</name>
<dbReference type="EMBL" id="JACSDZ010000010">
    <property type="protein sequence ID" value="KAF7393974.1"/>
    <property type="molecule type" value="Genomic_DNA"/>
</dbReference>